<keyword evidence="4" id="KW-1185">Reference proteome</keyword>
<dbReference type="SMART" id="SM00271">
    <property type="entry name" value="DnaJ"/>
    <property type="match status" value="1"/>
</dbReference>
<dbReference type="EMBL" id="KV784358">
    <property type="protein sequence ID" value="OEU16068.1"/>
    <property type="molecule type" value="Genomic_DNA"/>
</dbReference>
<evidence type="ECO:0000259" key="2">
    <source>
        <dbReference type="PROSITE" id="PS50076"/>
    </source>
</evidence>
<feature type="domain" description="J" evidence="2">
    <location>
        <begin position="14"/>
        <end position="76"/>
    </location>
</feature>
<dbReference type="SUPFAM" id="SSF46565">
    <property type="entry name" value="Chaperone J-domain"/>
    <property type="match status" value="1"/>
</dbReference>
<evidence type="ECO:0000313" key="3">
    <source>
        <dbReference type="EMBL" id="OEU16068.1"/>
    </source>
</evidence>
<dbReference type="Gene3D" id="1.10.287.110">
    <property type="entry name" value="DnaJ domain"/>
    <property type="match status" value="1"/>
</dbReference>
<dbReference type="Proteomes" id="UP000095751">
    <property type="component" value="Unassembled WGS sequence"/>
</dbReference>
<dbReference type="CDD" id="cd06257">
    <property type="entry name" value="DnaJ"/>
    <property type="match status" value="1"/>
</dbReference>
<keyword evidence="3" id="KW-0346">Stress response</keyword>
<proteinExistence type="predicted"/>
<dbReference type="PANTHER" id="PTHR44145:SF3">
    <property type="entry name" value="DNAJ HOMOLOG SUBFAMILY A MEMBER 3, MITOCHONDRIAL"/>
    <property type="match status" value="1"/>
</dbReference>
<evidence type="ECO:0000313" key="4">
    <source>
        <dbReference type="Proteomes" id="UP000095751"/>
    </source>
</evidence>
<dbReference type="OrthoDB" id="203484at2759"/>
<protein>
    <submittedName>
        <fullName evidence="3">Heat shock protein DnaJ</fullName>
    </submittedName>
</protein>
<dbReference type="InterPro" id="IPR036869">
    <property type="entry name" value="J_dom_sf"/>
</dbReference>
<dbReference type="Pfam" id="PF00226">
    <property type="entry name" value="DnaJ"/>
    <property type="match status" value="1"/>
</dbReference>
<feature type="non-terminal residue" evidence="3">
    <location>
        <position position="76"/>
    </location>
</feature>
<reference evidence="3 4" key="1">
    <citation type="submission" date="2016-09" db="EMBL/GenBank/DDBJ databases">
        <title>Extensive genetic diversity and differential bi-allelic expression allows diatom success in the polar Southern Ocean.</title>
        <authorList>
            <consortium name="DOE Joint Genome Institute"/>
            <person name="Mock T."/>
            <person name="Otillar R.P."/>
            <person name="Strauss J."/>
            <person name="Dupont C."/>
            <person name="Frickenhaus S."/>
            <person name="Maumus F."/>
            <person name="Mcmullan M."/>
            <person name="Sanges R."/>
            <person name="Schmutz J."/>
            <person name="Toseland A."/>
            <person name="Valas R."/>
            <person name="Veluchamy A."/>
            <person name="Ward B.J."/>
            <person name="Allen A."/>
            <person name="Barry K."/>
            <person name="Falciatore A."/>
            <person name="Ferrante M."/>
            <person name="Fortunato A.E."/>
            <person name="Gloeckner G."/>
            <person name="Gruber A."/>
            <person name="Hipkin R."/>
            <person name="Janech M."/>
            <person name="Kroth P."/>
            <person name="Leese F."/>
            <person name="Lindquist E."/>
            <person name="Lyon B.R."/>
            <person name="Martin J."/>
            <person name="Mayer C."/>
            <person name="Parker M."/>
            <person name="Quesneville H."/>
            <person name="Raymond J."/>
            <person name="Uhlig C."/>
            <person name="Valentin K.U."/>
            <person name="Worden A.Z."/>
            <person name="Armbrust E.V."/>
            <person name="Bowler C."/>
            <person name="Green B."/>
            <person name="Moulton V."/>
            <person name="Van Oosterhout C."/>
            <person name="Grigoriev I."/>
        </authorList>
    </citation>
    <scope>NUCLEOTIDE SEQUENCE [LARGE SCALE GENOMIC DNA]</scope>
    <source>
        <strain evidence="3 4">CCMP1102</strain>
    </source>
</reference>
<name>A0A1E7FD21_9STRA</name>
<dbReference type="AlphaFoldDB" id="A0A1E7FD21"/>
<dbReference type="KEGG" id="fcy:FRACYDRAFT_185419"/>
<keyword evidence="1" id="KW-0143">Chaperone</keyword>
<evidence type="ECO:0000256" key="1">
    <source>
        <dbReference type="ARBA" id="ARBA00023186"/>
    </source>
</evidence>
<sequence>MSRNYNKSRNAAKDFYKLLQVSSEATTTEIKTSYRRLALTLHPDRHDGDEAKTKKFKETTEAYTILIDTERRRQYD</sequence>
<gene>
    <name evidence="3" type="ORF">FRACYDRAFT_185419</name>
</gene>
<dbReference type="PANTHER" id="PTHR44145">
    <property type="entry name" value="DNAJ HOMOLOG SUBFAMILY A MEMBER 3, MITOCHONDRIAL"/>
    <property type="match status" value="1"/>
</dbReference>
<dbReference type="InterPro" id="IPR001623">
    <property type="entry name" value="DnaJ_domain"/>
</dbReference>
<dbReference type="InParanoid" id="A0A1E7FD21"/>
<dbReference type="PRINTS" id="PR00625">
    <property type="entry name" value="JDOMAIN"/>
</dbReference>
<dbReference type="PROSITE" id="PS50076">
    <property type="entry name" value="DNAJ_2"/>
    <property type="match status" value="1"/>
</dbReference>
<organism evidence="3 4">
    <name type="scientific">Fragilariopsis cylindrus CCMP1102</name>
    <dbReference type="NCBI Taxonomy" id="635003"/>
    <lineage>
        <taxon>Eukaryota</taxon>
        <taxon>Sar</taxon>
        <taxon>Stramenopiles</taxon>
        <taxon>Ochrophyta</taxon>
        <taxon>Bacillariophyta</taxon>
        <taxon>Bacillariophyceae</taxon>
        <taxon>Bacillariophycidae</taxon>
        <taxon>Bacillariales</taxon>
        <taxon>Bacillariaceae</taxon>
        <taxon>Fragilariopsis</taxon>
    </lineage>
</organism>
<accession>A0A1E7FD21</accession>
<dbReference type="InterPro" id="IPR051938">
    <property type="entry name" value="Apopto_cytoskel_mod"/>
</dbReference>